<dbReference type="Gene3D" id="1.20.1260.10">
    <property type="match status" value="1"/>
</dbReference>
<evidence type="ECO:0000256" key="1">
    <source>
        <dbReference type="ARBA" id="ARBA00001965"/>
    </source>
</evidence>
<organism evidence="7 8">
    <name type="scientific">Massilicoli timonensis</name>
    <dbReference type="NCBI Taxonomy" id="2015901"/>
    <lineage>
        <taxon>Bacteria</taxon>
        <taxon>Bacillati</taxon>
        <taxon>Bacillota</taxon>
        <taxon>Erysipelotrichia</taxon>
        <taxon>Erysipelotrichales</taxon>
        <taxon>Erysipelotrichaceae</taxon>
        <taxon>Massilicoli</taxon>
    </lineage>
</organism>
<dbReference type="Gene3D" id="2.20.28.10">
    <property type="match status" value="1"/>
</dbReference>
<dbReference type="InterPro" id="IPR009078">
    <property type="entry name" value="Ferritin-like_SF"/>
</dbReference>
<dbReference type="PROSITE" id="PS50905">
    <property type="entry name" value="FERRITIN_LIKE"/>
    <property type="match status" value="1"/>
</dbReference>
<dbReference type="InterPro" id="IPR052364">
    <property type="entry name" value="Rubrerythrin"/>
</dbReference>
<evidence type="ECO:0000256" key="3">
    <source>
        <dbReference type="ARBA" id="ARBA00022723"/>
    </source>
</evidence>
<gene>
    <name evidence="7" type="ORF">NE663_00745</name>
</gene>
<dbReference type="NCBIfam" id="NF045767">
    <property type="entry name" value="RuberyRbr"/>
    <property type="match status" value="1"/>
</dbReference>
<dbReference type="SUPFAM" id="SSF47240">
    <property type="entry name" value="Ferritin-like"/>
    <property type="match status" value="1"/>
</dbReference>
<name>A0ABT1SHT4_9FIRM</name>
<keyword evidence="3" id="KW-0479">Metal-binding</keyword>
<dbReference type="Pfam" id="PF02915">
    <property type="entry name" value="Rubrerythrin"/>
    <property type="match status" value="2"/>
</dbReference>
<keyword evidence="8" id="KW-1185">Reference proteome</keyword>
<keyword evidence="2" id="KW-0813">Transport</keyword>
<feature type="domain" description="Ferritin-like diiron" evidence="6">
    <location>
        <begin position="2"/>
        <end position="133"/>
    </location>
</feature>
<comment type="caution">
    <text evidence="7">The sequence shown here is derived from an EMBL/GenBank/DDBJ whole genome shotgun (WGS) entry which is preliminary data.</text>
</comment>
<dbReference type="SUPFAM" id="SSF57802">
    <property type="entry name" value="Rubredoxin-like"/>
    <property type="match status" value="1"/>
</dbReference>
<evidence type="ECO:0000313" key="8">
    <source>
        <dbReference type="Proteomes" id="UP001524435"/>
    </source>
</evidence>
<dbReference type="InterPro" id="IPR003251">
    <property type="entry name" value="Rr_diiron-bd_dom"/>
</dbReference>
<keyword evidence="5" id="KW-0408">Iron</keyword>
<evidence type="ECO:0000256" key="2">
    <source>
        <dbReference type="ARBA" id="ARBA00022448"/>
    </source>
</evidence>
<evidence type="ECO:0000256" key="4">
    <source>
        <dbReference type="ARBA" id="ARBA00022982"/>
    </source>
</evidence>
<proteinExistence type="predicted"/>
<dbReference type="RefSeq" id="WP_102267444.1">
    <property type="nucleotide sequence ID" value="NZ_CALVCM010000010.1"/>
</dbReference>
<reference evidence="7 8" key="1">
    <citation type="submission" date="2022-06" db="EMBL/GenBank/DDBJ databases">
        <title>Isolation of gut microbiota from human fecal samples.</title>
        <authorList>
            <person name="Pamer E.G."/>
            <person name="Barat B."/>
            <person name="Waligurski E."/>
            <person name="Medina S."/>
            <person name="Paddock L."/>
            <person name="Mostad J."/>
        </authorList>
    </citation>
    <scope>NUCLEOTIDE SEQUENCE [LARGE SCALE GENOMIC DNA]</scope>
    <source>
        <strain evidence="7 8">DFI.6.1</strain>
    </source>
</reference>
<protein>
    <submittedName>
        <fullName evidence="7">Rubrerythrin family protein</fullName>
    </submittedName>
</protein>
<evidence type="ECO:0000259" key="6">
    <source>
        <dbReference type="PROSITE" id="PS50905"/>
    </source>
</evidence>
<dbReference type="PANTHER" id="PTHR43865">
    <property type="entry name" value="RUBRERYTHRIN-RELATED"/>
    <property type="match status" value="1"/>
</dbReference>
<dbReference type="InterPro" id="IPR012347">
    <property type="entry name" value="Ferritin-like"/>
</dbReference>
<dbReference type="Pfam" id="PF21349">
    <property type="entry name" value="RUBY_RBDX"/>
    <property type="match status" value="1"/>
</dbReference>
<sequence>MELAGTKTEANLLEAFAKESEARNQYTFYANKAYEEGLVQIAKLFEQTAGNEKEHAKLWFSYLCCGIPCTKDNLKTAAGAENAEWTSMYARMAKEAREEGFCEIAEAMEGVACIEKRHEARFVALLNNLEDGTVFERKEEVVWECLNCGHLHCGCSAPNCCPICHHTASYFALCCENY</sequence>
<dbReference type="CDD" id="cd01041">
    <property type="entry name" value="Rubrerythrin"/>
    <property type="match status" value="1"/>
</dbReference>
<dbReference type="InterPro" id="IPR009040">
    <property type="entry name" value="Ferritin-like_diiron"/>
</dbReference>
<keyword evidence="4" id="KW-0249">Electron transport</keyword>
<dbReference type="PANTHER" id="PTHR43865:SF1">
    <property type="entry name" value="RUBRERYTHRIN-RELATED"/>
    <property type="match status" value="1"/>
</dbReference>
<evidence type="ECO:0000313" key="7">
    <source>
        <dbReference type="EMBL" id="MCQ5120784.1"/>
    </source>
</evidence>
<accession>A0ABT1SHT4</accession>
<dbReference type="Proteomes" id="UP001524435">
    <property type="component" value="Unassembled WGS sequence"/>
</dbReference>
<dbReference type="EMBL" id="JANGCH010000001">
    <property type="protein sequence ID" value="MCQ5120784.1"/>
    <property type="molecule type" value="Genomic_DNA"/>
</dbReference>
<dbReference type="InterPro" id="IPR048574">
    <property type="entry name" value="RUBY_RBDX"/>
</dbReference>
<comment type="cofactor">
    <cofactor evidence="1">
        <name>Fe(3+)</name>
        <dbReference type="ChEBI" id="CHEBI:29034"/>
    </cofactor>
</comment>
<evidence type="ECO:0000256" key="5">
    <source>
        <dbReference type="ARBA" id="ARBA00023004"/>
    </source>
</evidence>